<evidence type="ECO:0000313" key="2">
    <source>
        <dbReference type="Proteomes" id="UP000253831"/>
    </source>
</evidence>
<name>A0A369XKX9_9PROT</name>
<sequence>MTTQDELAKVRGKAPEKRPTVRALATATAHNDCTFARLALATRTNLDQLCDDTYFAVDFGQDPQAFQRGEMFERRVKDKDYAVLIQLLREKAGFALTDVRIRDLRSGAIPNEIGLKHRAAETRQLLKMIAHKAINAPNIIDGAVLTCTIAGRTAYFEADGLAAASDGKLHVAEVKSFPITDGRCDNDKLGTACEQAAWYVLLCRRALIELKLSPDAVSDEGFIILPMGVGLTPTLLIQNLAARVRRADRLLASTPTGDDMLMVASGLQFPASNVDPQARLDTLEQMMDKVGTNYRPDCLQDCGMGRLCRGRAQTTGLATLCGSSVVRLLPGVRTLPRAAELADGASPAPTEVHAAAALVRANSVFNRVLIEGAL</sequence>
<dbReference type="EMBL" id="QPGA01000041">
    <property type="protein sequence ID" value="RDE49462.1"/>
    <property type="molecule type" value="Genomic_DNA"/>
</dbReference>
<organism evidence="1 2">
    <name type="scientific">Candidatus Accumulibacter meliphilus</name>
    <dbReference type="NCBI Taxonomy" id="2211374"/>
    <lineage>
        <taxon>Bacteria</taxon>
        <taxon>Pseudomonadati</taxon>
        <taxon>Pseudomonadota</taxon>
        <taxon>Betaproteobacteria</taxon>
        <taxon>Candidatus Accumulibacter</taxon>
    </lineage>
</organism>
<dbReference type="AlphaFoldDB" id="A0A369XKX9"/>
<proteinExistence type="predicted"/>
<evidence type="ECO:0000313" key="1">
    <source>
        <dbReference type="EMBL" id="RDE49462.1"/>
    </source>
</evidence>
<gene>
    <name evidence="1" type="ORF">DVS81_16440</name>
</gene>
<dbReference type="Proteomes" id="UP000253831">
    <property type="component" value="Unassembled WGS sequence"/>
</dbReference>
<reference evidence="1 2" key="1">
    <citation type="submission" date="2018-05" db="EMBL/GenBank/DDBJ databases">
        <title>Integrated omic analyses show evidence that a Ca. Accumulibacter phosphatis strain performs denitrification under micro-aerobic conditions.</title>
        <authorList>
            <person name="Camejo P.Y."/>
            <person name="Katherine M.D."/>
            <person name="Daniel N.R."/>
        </authorList>
    </citation>
    <scope>NUCLEOTIDE SEQUENCE [LARGE SCALE GENOMIC DNA]</scope>
    <source>
        <strain evidence="1">UW-LDO-IC</strain>
    </source>
</reference>
<accession>A0A369XKX9</accession>
<protein>
    <submittedName>
        <fullName evidence="1">Uncharacterized protein</fullName>
    </submittedName>
</protein>
<comment type="caution">
    <text evidence="1">The sequence shown here is derived from an EMBL/GenBank/DDBJ whole genome shotgun (WGS) entry which is preliminary data.</text>
</comment>